<feature type="transmembrane region" description="Helical" evidence="2">
    <location>
        <begin position="611"/>
        <end position="642"/>
    </location>
</feature>
<dbReference type="InterPro" id="IPR046529">
    <property type="entry name" value="DUF6594"/>
</dbReference>
<feature type="region of interest" description="Disordered" evidence="1">
    <location>
        <begin position="376"/>
        <end position="404"/>
    </location>
</feature>
<gene>
    <name evidence="4" type="ORF">BDV95DRAFT_561553</name>
</gene>
<feature type="region of interest" description="Disordered" evidence="1">
    <location>
        <begin position="89"/>
        <end position="340"/>
    </location>
</feature>
<feature type="region of interest" description="Disordered" evidence="1">
    <location>
        <begin position="1"/>
        <end position="74"/>
    </location>
</feature>
<feature type="domain" description="DUF6594" evidence="3">
    <location>
        <begin position="439"/>
        <end position="594"/>
    </location>
</feature>
<keyword evidence="2" id="KW-1133">Transmembrane helix</keyword>
<evidence type="ECO:0000313" key="4">
    <source>
        <dbReference type="EMBL" id="KAF2876781.1"/>
    </source>
</evidence>
<dbReference type="OrthoDB" id="5416037at2759"/>
<feature type="compositionally biased region" description="Basic and acidic residues" evidence="1">
    <location>
        <begin position="254"/>
        <end position="263"/>
    </location>
</feature>
<evidence type="ECO:0000313" key="5">
    <source>
        <dbReference type="Proteomes" id="UP000481861"/>
    </source>
</evidence>
<dbReference type="PANTHER" id="PTHR34502:SF6">
    <property type="entry name" value="DUF6594 DOMAIN-CONTAINING PROTEIN"/>
    <property type="match status" value="1"/>
</dbReference>
<feature type="compositionally biased region" description="Basic and acidic residues" evidence="1">
    <location>
        <begin position="294"/>
        <end position="312"/>
    </location>
</feature>
<organism evidence="4 5">
    <name type="scientific">Massariosphaeria phaeospora</name>
    <dbReference type="NCBI Taxonomy" id="100035"/>
    <lineage>
        <taxon>Eukaryota</taxon>
        <taxon>Fungi</taxon>
        <taxon>Dikarya</taxon>
        <taxon>Ascomycota</taxon>
        <taxon>Pezizomycotina</taxon>
        <taxon>Dothideomycetes</taxon>
        <taxon>Pleosporomycetidae</taxon>
        <taxon>Pleosporales</taxon>
        <taxon>Pleosporales incertae sedis</taxon>
        <taxon>Massariosphaeria</taxon>
    </lineage>
</organism>
<dbReference type="AlphaFoldDB" id="A0A7C8MH93"/>
<accession>A0A7C8MH93</accession>
<evidence type="ECO:0000259" key="3">
    <source>
        <dbReference type="Pfam" id="PF20237"/>
    </source>
</evidence>
<sequence length="682" mass="75801">MPDSTRSSALSLPRRPSSRPEFGPDDTPQPKSSTCQSKPPKYDHRAVHRRSRPAEDVSRSRKQKHSSLQRCDESSIDLVDRSSISVLPGITRQSQLSTESNSTITQNSYNKSHVARAASDRKQGTPGRTPAEAKAMAAHHSALLQHMEDEMMSEDSLDGVITQDYRPMPSSSSSDSSSDTEHDEDLSSNADEPPLNSTMTSPAPVRRPDHEQLRHRGRSFKRPARFIVERTHESNQYQPMAHQDEESDEEDDDVQRGEDKDEVSSYSAEDSEEHPGNALERIAPPRVPSASSSRHSDPHTRQLKRQEQELRNHILQSPQPQRDFQFAGGPSPNPQPLMALYDADPHSATSSVNMYAPVPTAWPPVAPPPPPLEYLSPPHALAAPHPPGSQDNFAMTPHLPMAPPSSVDQMPPYQQVPIHPPNYQPPLGPDLNRTTIVGYELLAGKLTEASKDGRNTVHEGGIVPMYRRFEQLNHRVLLHLQDEIAELEEELRYLDECIAQSSPRAFHAVSRRGEARYGSELHWRRTELLGRIYLKLGQYNQGLTSFTGMLKNLDPAGTEDIQAYRSWIEARAPIDPAEMEFLERKNDLLAVSRGRAAGNADGAAHAHSPAIWLPLMLVLPLMVFAIVPSVLGRLFITVLIGAAEVKLVVTSTELMEFMTVREWVVCASGYFGLMAVLAAMVH</sequence>
<feature type="compositionally biased region" description="Low complexity" evidence="1">
    <location>
        <begin position="132"/>
        <end position="142"/>
    </location>
</feature>
<reference evidence="4 5" key="1">
    <citation type="submission" date="2020-01" db="EMBL/GenBank/DDBJ databases">
        <authorList>
            <consortium name="DOE Joint Genome Institute"/>
            <person name="Haridas S."/>
            <person name="Albert R."/>
            <person name="Binder M."/>
            <person name="Bloem J."/>
            <person name="Labutti K."/>
            <person name="Salamov A."/>
            <person name="Andreopoulos B."/>
            <person name="Baker S.E."/>
            <person name="Barry K."/>
            <person name="Bills G."/>
            <person name="Bluhm B.H."/>
            <person name="Cannon C."/>
            <person name="Castanera R."/>
            <person name="Culley D.E."/>
            <person name="Daum C."/>
            <person name="Ezra D."/>
            <person name="Gonzalez J.B."/>
            <person name="Henrissat B."/>
            <person name="Kuo A."/>
            <person name="Liang C."/>
            <person name="Lipzen A."/>
            <person name="Lutzoni F."/>
            <person name="Magnuson J."/>
            <person name="Mondo S."/>
            <person name="Nolan M."/>
            <person name="Ohm R."/>
            <person name="Pangilinan J."/>
            <person name="Park H.-J.H."/>
            <person name="Ramirez L."/>
            <person name="Alfaro M."/>
            <person name="Sun H."/>
            <person name="Tritt A."/>
            <person name="Yoshinaga Y."/>
            <person name="Zwiers L.-H.L."/>
            <person name="Turgeon B.G."/>
            <person name="Goodwin S.B."/>
            <person name="Spatafora J.W."/>
            <person name="Crous P.W."/>
            <person name="Grigoriev I.V."/>
        </authorList>
    </citation>
    <scope>NUCLEOTIDE SEQUENCE [LARGE SCALE GENOMIC DNA]</scope>
    <source>
        <strain evidence="4 5">CBS 611.86</strain>
    </source>
</reference>
<feature type="transmembrane region" description="Helical" evidence="2">
    <location>
        <begin position="663"/>
        <end position="681"/>
    </location>
</feature>
<dbReference type="PANTHER" id="PTHR34502">
    <property type="entry name" value="DUF6594 DOMAIN-CONTAINING PROTEIN-RELATED"/>
    <property type="match status" value="1"/>
</dbReference>
<keyword evidence="2" id="KW-0472">Membrane</keyword>
<dbReference type="Proteomes" id="UP000481861">
    <property type="component" value="Unassembled WGS sequence"/>
</dbReference>
<feature type="compositionally biased region" description="Low complexity" evidence="1">
    <location>
        <begin position="1"/>
        <end position="15"/>
    </location>
</feature>
<proteinExistence type="predicted"/>
<protein>
    <recommendedName>
        <fullName evidence="3">DUF6594 domain-containing protein</fullName>
    </recommendedName>
</protein>
<feature type="compositionally biased region" description="Polar residues" evidence="1">
    <location>
        <begin position="91"/>
        <end position="111"/>
    </location>
</feature>
<keyword evidence="2" id="KW-0812">Transmembrane</keyword>
<dbReference type="Pfam" id="PF20237">
    <property type="entry name" value="DUF6594"/>
    <property type="match status" value="1"/>
</dbReference>
<evidence type="ECO:0000256" key="2">
    <source>
        <dbReference type="SAM" id="Phobius"/>
    </source>
</evidence>
<comment type="caution">
    <text evidence="4">The sequence shown here is derived from an EMBL/GenBank/DDBJ whole genome shotgun (WGS) entry which is preliminary data.</text>
</comment>
<name>A0A7C8MH93_9PLEO</name>
<evidence type="ECO:0000256" key="1">
    <source>
        <dbReference type="SAM" id="MobiDB-lite"/>
    </source>
</evidence>
<dbReference type="EMBL" id="JAADJZ010000003">
    <property type="protein sequence ID" value="KAF2876781.1"/>
    <property type="molecule type" value="Genomic_DNA"/>
</dbReference>
<keyword evidence="5" id="KW-1185">Reference proteome</keyword>
<feature type="compositionally biased region" description="Basic residues" evidence="1">
    <location>
        <begin position="215"/>
        <end position="224"/>
    </location>
</feature>